<reference evidence="3" key="1">
    <citation type="submission" date="2021-02" db="EMBL/GenBank/DDBJ databases">
        <authorList>
            <person name="Nowell W R."/>
        </authorList>
    </citation>
    <scope>NUCLEOTIDE SEQUENCE</scope>
</reference>
<sequence>MFSFVVFAFDLVGTGSTTNCPNRQAIEQSLNKVHIPGALIVVVNGTNILYEQDFGSQSLLPLKPMHADQSIFVLASISKTFITVVVMQLVEKKLIDLDTDINQYFPNSSNWLSRPPRNVTLYSNEGALLAALVVECVAKISYGQYLRENIFKSLNIYFRTVAVRLSDFQNTEELVKHYAYAVNESFIQQWNHEIPQFNCNLSTSLHFPLFSFSGYPAGLLRMSTISLSMFLRMFINNGYPLHSSQSIAEMKQVVGGGLIRLYELAWHWRTLSNTRLYLGHGGSLPGMIHLMLTNEMNNTGVIVLTNTDTTAPIDLTREIYETVESIHLTLFQCFEIRFIVFKEDQIKTDT</sequence>
<dbReference type="PANTHER" id="PTHR46825:SF9">
    <property type="entry name" value="BETA-LACTAMASE-RELATED DOMAIN-CONTAINING PROTEIN"/>
    <property type="match status" value="1"/>
</dbReference>
<comment type="caution">
    <text evidence="3">The sequence shown here is derived from an EMBL/GenBank/DDBJ whole genome shotgun (WGS) entry which is preliminary data.</text>
</comment>
<evidence type="ECO:0000313" key="4">
    <source>
        <dbReference type="Proteomes" id="UP000663866"/>
    </source>
</evidence>
<dbReference type="PANTHER" id="PTHR46825">
    <property type="entry name" value="D-ALANYL-D-ALANINE-CARBOXYPEPTIDASE/ENDOPEPTIDASE AMPH"/>
    <property type="match status" value="1"/>
</dbReference>
<evidence type="ECO:0000313" key="3">
    <source>
        <dbReference type="EMBL" id="CAF4203776.1"/>
    </source>
</evidence>
<evidence type="ECO:0000259" key="2">
    <source>
        <dbReference type="Pfam" id="PF00144"/>
    </source>
</evidence>
<accession>A0A820C6S5</accession>
<dbReference type="InterPro" id="IPR050491">
    <property type="entry name" value="AmpC-like"/>
</dbReference>
<feature type="domain" description="Beta-lactamase-related" evidence="2">
    <location>
        <begin position="23"/>
        <end position="106"/>
    </location>
</feature>
<keyword evidence="1" id="KW-0732">Signal</keyword>
<organism evidence="3 4">
    <name type="scientific">Rotaria magnacalcarata</name>
    <dbReference type="NCBI Taxonomy" id="392030"/>
    <lineage>
        <taxon>Eukaryota</taxon>
        <taxon>Metazoa</taxon>
        <taxon>Spiralia</taxon>
        <taxon>Gnathifera</taxon>
        <taxon>Rotifera</taxon>
        <taxon>Eurotatoria</taxon>
        <taxon>Bdelloidea</taxon>
        <taxon>Philodinida</taxon>
        <taxon>Philodinidae</taxon>
        <taxon>Rotaria</taxon>
    </lineage>
</organism>
<dbReference type="InterPro" id="IPR012338">
    <property type="entry name" value="Beta-lactam/transpept-like"/>
</dbReference>
<proteinExistence type="predicted"/>
<dbReference type="Proteomes" id="UP000663866">
    <property type="component" value="Unassembled WGS sequence"/>
</dbReference>
<dbReference type="SUPFAM" id="SSF56601">
    <property type="entry name" value="beta-lactamase/transpeptidase-like"/>
    <property type="match status" value="1"/>
</dbReference>
<feature type="chain" id="PRO_5032597861" description="Beta-lactamase-related domain-containing protein" evidence="1">
    <location>
        <begin position="18"/>
        <end position="350"/>
    </location>
</feature>
<protein>
    <recommendedName>
        <fullName evidence="2">Beta-lactamase-related domain-containing protein</fullName>
    </recommendedName>
</protein>
<dbReference type="InterPro" id="IPR001466">
    <property type="entry name" value="Beta-lactam-related"/>
</dbReference>
<dbReference type="EMBL" id="CAJOBG010007000">
    <property type="protein sequence ID" value="CAF4203776.1"/>
    <property type="molecule type" value="Genomic_DNA"/>
</dbReference>
<feature type="signal peptide" evidence="1">
    <location>
        <begin position="1"/>
        <end position="17"/>
    </location>
</feature>
<gene>
    <name evidence="3" type="ORF">OVN521_LOCUS26531</name>
</gene>
<name>A0A820C6S5_9BILA</name>
<dbReference type="Pfam" id="PF00144">
    <property type="entry name" value="Beta-lactamase"/>
    <property type="match status" value="2"/>
</dbReference>
<dbReference type="Gene3D" id="3.40.710.10">
    <property type="entry name" value="DD-peptidase/beta-lactamase superfamily"/>
    <property type="match status" value="2"/>
</dbReference>
<dbReference type="AlphaFoldDB" id="A0A820C6S5"/>
<feature type="domain" description="Beta-lactamase-related" evidence="2">
    <location>
        <begin position="111"/>
        <end position="315"/>
    </location>
</feature>
<keyword evidence="4" id="KW-1185">Reference proteome</keyword>
<evidence type="ECO:0000256" key="1">
    <source>
        <dbReference type="SAM" id="SignalP"/>
    </source>
</evidence>